<evidence type="ECO:0000313" key="2">
    <source>
        <dbReference type="Proteomes" id="UP000692954"/>
    </source>
</evidence>
<accession>A0A8S1RII2</accession>
<dbReference type="AlphaFoldDB" id="A0A8S1RII2"/>
<comment type="caution">
    <text evidence="1">The sequence shown here is derived from an EMBL/GenBank/DDBJ whole genome shotgun (WGS) entry which is preliminary data.</text>
</comment>
<gene>
    <name evidence="1" type="ORF">PSON_ATCC_30995.1.T1700057</name>
</gene>
<sequence length="77" mass="9279">MNSQQSRESLNYCEQQQQQFNIFWAWQYEVQFSNLCILLRKANQECYQNAKNYVNELAINILVHNPDIQMSFKAQDE</sequence>
<keyword evidence="2" id="KW-1185">Reference proteome</keyword>
<evidence type="ECO:0000313" key="1">
    <source>
        <dbReference type="EMBL" id="CAD8126759.1"/>
    </source>
</evidence>
<organism evidence="1 2">
    <name type="scientific">Paramecium sonneborni</name>
    <dbReference type="NCBI Taxonomy" id="65129"/>
    <lineage>
        <taxon>Eukaryota</taxon>
        <taxon>Sar</taxon>
        <taxon>Alveolata</taxon>
        <taxon>Ciliophora</taxon>
        <taxon>Intramacronucleata</taxon>
        <taxon>Oligohymenophorea</taxon>
        <taxon>Peniculida</taxon>
        <taxon>Parameciidae</taxon>
        <taxon>Paramecium</taxon>
    </lineage>
</organism>
<dbReference type="EMBL" id="CAJJDN010000170">
    <property type="protein sequence ID" value="CAD8126759.1"/>
    <property type="molecule type" value="Genomic_DNA"/>
</dbReference>
<dbReference type="Proteomes" id="UP000692954">
    <property type="component" value="Unassembled WGS sequence"/>
</dbReference>
<protein>
    <submittedName>
        <fullName evidence="1">Uncharacterized protein</fullName>
    </submittedName>
</protein>
<reference evidence="1" key="1">
    <citation type="submission" date="2021-01" db="EMBL/GenBank/DDBJ databases">
        <authorList>
            <consortium name="Genoscope - CEA"/>
            <person name="William W."/>
        </authorList>
    </citation>
    <scope>NUCLEOTIDE SEQUENCE</scope>
</reference>
<proteinExistence type="predicted"/>
<name>A0A8S1RII2_9CILI</name>